<reference evidence="10 11" key="1">
    <citation type="submission" date="2020-06" db="EMBL/GenBank/DDBJ databases">
        <title>Transcriptomic and genomic resources for Thalictrum thalictroides and T. hernandezii: Facilitating candidate gene discovery in an emerging model plant lineage.</title>
        <authorList>
            <person name="Arias T."/>
            <person name="Riano-Pachon D.M."/>
            <person name="Di Stilio V.S."/>
        </authorList>
    </citation>
    <scope>NUCLEOTIDE SEQUENCE [LARGE SCALE GENOMIC DNA]</scope>
    <source>
        <strain evidence="11">cv. WT478/WT964</strain>
        <tissue evidence="10">Leaves</tissue>
    </source>
</reference>
<evidence type="ECO:0000259" key="9">
    <source>
        <dbReference type="PROSITE" id="PS50199"/>
    </source>
</evidence>
<feature type="compositionally biased region" description="Pro residues" evidence="8">
    <location>
        <begin position="413"/>
        <end position="422"/>
    </location>
</feature>
<evidence type="ECO:0000256" key="2">
    <source>
        <dbReference type="ARBA" id="ARBA00022723"/>
    </source>
</evidence>
<feature type="region of interest" description="Disordered" evidence="8">
    <location>
        <begin position="295"/>
        <end position="470"/>
    </location>
</feature>
<dbReference type="GO" id="GO:0006355">
    <property type="term" value="P:regulation of DNA-templated transcription"/>
    <property type="evidence" value="ECO:0007669"/>
    <property type="project" value="InterPro"/>
</dbReference>
<dbReference type="InterPro" id="IPR001876">
    <property type="entry name" value="Znf_RanBP2"/>
</dbReference>
<feature type="region of interest" description="Disordered" evidence="8">
    <location>
        <begin position="1"/>
        <end position="49"/>
    </location>
</feature>
<keyword evidence="3 7" id="KW-0863">Zinc-finger</keyword>
<dbReference type="InterPro" id="IPR034870">
    <property type="entry name" value="TET_fam"/>
</dbReference>
<accession>A0A7J6V7R5</accession>
<dbReference type="PANTHER" id="PTHR23238">
    <property type="entry name" value="RNA BINDING PROTEIN"/>
    <property type="match status" value="1"/>
</dbReference>
<evidence type="ECO:0000256" key="3">
    <source>
        <dbReference type="ARBA" id="ARBA00022771"/>
    </source>
</evidence>
<dbReference type="GO" id="GO:0008270">
    <property type="term" value="F:zinc ion binding"/>
    <property type="evidence" value="ECO:0007669"/>
    <property type="project" value="UniProtKB-KW"/>
</dbReference>
<evidence type="ECO:0000256" key="5">
    <source>
        <dbReference type="ARBA" id="ARBA00022884"/>
    </source>
</evidence>
<evidence type="ECO:0000313" key="11">
    <source>
        <dbReference type="Proteomes" id="UP000554482"/>
    </source>
</evidence>
<feature type="compositionally biased region" description="Basic and acidic residues" evidence="8">
    <location>
        <begin position="35"/>
        <end position="49"/>
    </location>
</feature>
<name>A0A7J6V7R5_THATH</name>
<comment type="subcellular location">
    <subcellularLocation>
        <location evidence="1">Nucleus</location>
    </subcellularLocation>
</comment>
<dbReference type="GO" id="GO:0005634">
    <property type="term" value="C:nucleus"/>
    <property type="evidence" value="ECO:0007669"/>
    <property type="project" value="UniProtKB-SubCell"/>
</dbReference>
<gene>
    <name evidence="10" type="ORF">FRX31_029254</name>
</gene>
<dbReference type="PROSITE" id="PS01358">
    <property type="entry name" value="ZF_RANBP2_1"/>
    <property type="match status" value="1"/>
</dbReference>
<evidence type="ECO:0000256" key="1">
    <source>
        <dbReference type="ARBA" id="ARBA00004123"/>
    </source>
</evidence>
<dbReference type="InterPro" id="IPR036443">
    <property type="entry name" value="Znf_RanBP2_sf"/>
</dbReference>
<dbReference type="FunFam" id="4.10.1060.10:FF:000017">
    <property type="entry name" value="FUS RNA-binding protein"/>
    <property type="match status" value="1"/>
</dbReference>
<feature type="domain" description="RanBP2-type" evidence="9">
    <location>
        <begin position="267"/>
        <end position="298"/>
    </location>
</feature>
<dbReference type="OrthoDB" id="1878647at2759"/>
<protein>
    <submittedName>
        <fullName evidence="10">Tata-binding protein-associated factor 2n</fullName>
    </submittedName>
</protein>
<dbReference type="SMART" id="SM00547">
    <property type="entry name" value="ZnF_RBZ"/>
    <property type="match status" value="1"/>
</dbReference>
<dbReference type="SUPFAM" id="SSF90209">
    <property type="entry name" value="Ran binding protein zinc finger-like"/>
    <property type="match status" value="1"/>
</dbReference>
<comment type="caution">
    <text evidence="10">The sequence shown here is derived from an EMBL/GenBank/DDBJ whole genome shotgun (WGS) entry which is preliminary data.</text>
</comment>
<evidence type="ECO:0000256" key="6">
    <source>
        <dbReference type="ARBA" id="ARBA00023242"/>
    </source>
</evidence>
<proteinExistence type="predicted"/>
<dbReference type="AlphaFoldDB" id="A0A7J6V7R5"/>
<keyword evidence="5" id="KW-0694">RNA-binding</keyword>
<dbReference type="Gene3D" id="4.10.1060.10">
    <property type="entry name" value="Zinc finger, RanBP2-type"/>
    <property type="match status" value="1"/>
</dbReference>
<dbReference type="Proteomes" id="UP000554482">
    <property type="component" value="Unassembled WGS sequence"/>
</dbReference>
<feature type="region of interest" description="Disordered" evidence="8">
    <location>
        <begin position="199"/>
        <end position="266"/>
    </location>
</feature>
<keyword evidence="6" id="KW-0539">Nucleus</keyword>
<dbReference type="PROSITE" id="PS50199">
    <property type="entry name" value="ZF_RANBP2_2"/>
    <property type="match status" value="1"/>
</dbReference>
<evidence type="ECO:0000256" key="8">
    <source>
        <dbReference type="SAM" id="MobiDB-lite"/>
    </source>
</evidence>
<keyword evidence="2" id="KW-0479">Metal-binding</keyword>
<evidence type="ECO:0000256" key="4">
    <source>
        <dbReference type="ARBA" id="ARBA00022833"/>
    </source>
</evidence>
<evidence type="ECO:0000256" key="7">
    <source>
        <dbReference type="PROSITE-ProRule" id="PRU00322"/>
    </source>
</evidence>
<dbReference type="GO" id="GO:0003723">
    <property type="term" value="F:RNA binding"/>
    <property type="evidence" value="ECO:0007669"/>
    <property type="project" value="UniProtKB-KW"/>
</dbReference>
<keyword evidence="4" id="KW-0862">Zinc</keyword>
<feature type="compositionally biased region" description="Basic and acidic residues" evidence="8">
    <location>
        <begin position="358"/>
        <end position="395"/>
    </location>
</feature>
<keyword evidence="11" id="KW-1185">Reference proteome</keyword>
<evidence type="ECO:0000313" key="10">
    <source>
        <dbReference type="EMBL" id="KAF5181159.1"/>
    </source>
</evidence>
<dbReference type="EMBL" id="JABWDY010036516">
    <property type="protein sequence ID" value="KAF5181159.1"/>
    <property type="molecule type" value="Genomic_DNA"/>
</dbReference>
<sequence length="470" mass="53860">MEEDSPTPRHTHHHLSSLVVRPSDSGGGNSDYEPGEVRRDPPPYSRSDRYNESSVIVNMSIVRVFRSRPCLFLLMPYVEWEAMYTGHVMRAGSVSPLRHRKVDDRYRADFDNSSGLHVMHAGSVSPFQHREVDDRYRPDFDNTISPHVMHAGSVSPLRRRKMDDHFRSDFDNTRGPHVRHAGSVSPLRHRKVDVRYRSDFDNLSGPQRGRGFMGGRAPDRFRDFSPPYGRGRGGRPFGRNFDTHGSIGNGSFRNDGVIRNSSNVAPREGDWMCPDPVCGNLNFARRDYCNKCHTPRFGPGDSPRRNYLAPPRFPGPPLDRSPVRGSLNGYRSPLRGGLGRDGPREYRAGPPHIRHAARLPDQHMRRERQDPEADNEGSGRFDRPVPSDWRDRGRDNFLNGRRGYDDARNGRRPPSPPLPPPPSRDRWARDVRERSRSPKMGGPLRDHRRDLPMGRGRGPRWGMPRERFLY</sequence>
<feature type="compositionally biased region" description="Basic and acidic residues" evidence="8">
    <location>
        <begin position="423"/>
        <end position="436"/>
    </location>
</feature>
<organism evidence="10 11">
    <name type="scientific">Thalictrum thalictroides</name>
    <name type="common">Rue-anemone</name>
    <name type="synonym">Anemone thalictroides</name>
    <dbReference type="NCBI Taxonomy" id="46969"/>
    <lineage>
        <taxon>Eukaryota</taxon>
        <taxon>Viridiplantae</taxon>
        <taxon>Streptophyta</taxon>
        <taxon>Embryophyta</taxon>
        <taxon>Tracheophyta</taxon>
        <taxon>Spermatophyta</taxon>
        <taxon>Magnoliopsida</taxon>
        <taxon>Ranunculales</taxon>
        <taxon>Ranunculaceae</taxon>
        <taxon>Thalictroideae</taxon>
        <taxon>Thalictrum</taxon>
    </lineage>
</organism>